<keyword evidence="1" id="KW-0472">Membrane</keyword>
<reference evidence="3" key="1">
    <citation type="submission" date="2019-11" db="EMBL/GenBank/DDBJ databases">
        <authorList>
            <person name="Feng L."/>
        </authorList>
    </citation>
    <scope>NUCLEOTIDE SEQUENCE</scope>
    <source>
        <strain evidence="3">IbartlettiiLFYP30</strain>
    </source>
</reference>
<name>A0A6N3AZI1_9FIRM</name>
<feature type="transmembrane region" description="Helical" evidence="1">
    <location>
        <begin position="86"/>
        <end position="107"/>
    </location>
</feature>
<evidence type="ECO:0000313" key="3">
    <source>
        <dbReference type="EMBL" id="VYT93012.1"/>
    </source>
</evidence>
<protein>
    <recommendedName>
        <fullName evidence="2">DUF1648 domain-containing protein</fullName>
    </recommendedName>
</protein>
<dbReference type="PANTHER" id="PTHR37810">
    <property type="entry name" value="IMMUNITY PROTEIN SDPI"/>
    <property type="match status" value="1"/>
</dbReference>
<accession>A0A6N3AZI1</accession>
<dbReference type="AlphaFoldDB" id="A0A6N3AZI1"/>
<evidence type="ECO:0000256" key="1">
    <source>
        <dbReference type="SAM" id="Phobius"/>
    </source>
</evidence>
<dbReference type="EMBL" id="CACRUE010000022">
    <property type="protein sequence ID" value="VYT93012.1"/>
    <property type="molecule type" value="Genomic_DNA"/>
</dbReference>
<dbReference type="PANTHER" id="PTHR37810:SF5">
    <property type="entry name" value="IMMUNITY PROTEIN SDPI"/>
    <property type="match status" value="1"/>
</dbReference>
<evidence type="ECO:0000259" key="2">
    <source>
        <dbReference type="Pfam" id="PF07853"/>
    </source>
</evidence>
<feature type="transmembrane region" description="Helical" evidence="1">
    <location>
        <begin position="170"/>
        <end position="187"/>
    </location>
</feature>
<feature type="domain" description="DUF1648" evidence="2">
    <location>
        <begin position="18"/>
        <end position="63"/>
    </location>
</feature>
<feature type="transmembrane region" description="Helical" evidence="1">
    <location>
        <begin position="119"/>
        <end position="140"/>
    </location>
</feature>
<feature type="transmembrane region" description="Helical" evidence="1">
    <location>
        <begin position="56"/>
        <end position="74"/>
    </location>
</feature>
<feature type="transmembrane region" description="Helical" evidence="1">
    <location>
        <begin position="193"/>
        <end position="216"/>
    </location>
</feature>
<dbReference type="InterPro" id="IPR025962">
    <property type="entry name" value="SdpI/YhfL"/>
</dbReference>
<organism evidence="3">
    <name type="scientific">Intestinibacter bartlettii</name>
    <dbReference type="NCBI Taxonomy" id="261299"/>
    <lineage>
        <taxon>Bacteria</taxon>
        <taxon>Bacillati</taxon>
        <taxon>Bacillota</taxon>
        <taxon>Clostridia</taxon>
        <taxon>Peptostreptococcales</taxon>
        <taxon>Peptostreptococcaceae</taxon>
        <taxon>Intestinibacter</taxon>
    </lineage>
</organism>
<dbReference type="InterPro" id="IPR012867">
    <property type="entry name" value="DUF1648"/>
</dbReference>
<keyword evidence="1" id="KW-0812">Transmembrane</keyword>
<dbReference type="Pfam" id="PF13630">
    <property type="entry name" value="SdpI"/>
    <property type="match status" value="1"/>
</dbReference>
<dbReference type="Pfam" id="PF07853">
    <property type="entry name" value="DUF1648"/>
    <property type="match status" value="1"/>
</dbReference>
<proteinExistence type="predicted"/>
<sequence length="225" mass="26527">MQIKDKKLILKKSLYYLFGFLPLIITLFIYPHIPKHVPSHYTAVGEIANWNSREQILIIPFLLAIFTYFKPKIFVENFKSKSEEKVSFYSTMLFILSIDLLSMLELFTSFTGEDFLDKFNFYNLLSCIICFVFIFLGYTLSNCTRNSTFSIKIPMHLMDNDVWKKIHSNLGAYFVSSSIVFLPIGAICENHYIVFILMLEILFIIVVPIFVIYFYIRKHLKHKNF</sequence>
<gene>
    <name evidence="3" type="ORF">IBLFYP30_01347</name>
</gene>
<dbReference type="GO" id="GO:0009636">
    <property type="term" value="P:response to toxic substance"/>
    <property type="evidence" value="ECO:0007669"/>
    <property type="project" value="TreeGrafter"/>
</dbReference>
<dbReference type="RefSeq" id="WP_156530725.1">
    <property type="nucleotide sequence ID" value="NZ_CACRUE010000022.1"/>
</dbReference>
<keyword evidence="1" id="KW-1133">Transmembrane helix</keyword>
<feature type="transmembrane region" description="Helical" evidence="1">
    <location>
        <begin position="14"/>
        <end position="33"/>
    </location>
</feature>